<evidence type="ECO:0000313" key="1">
    <source>
        <dbReference type="EMBL" id="SFK68865.1"/>
    </source>
</evidence>
<dbReference type="AlphaFoldDB" id="A0A1I4BJA2"/>
<protein>
    <recommendedName>
        <fullName evidence="3">Methyltransferase domain-containing protein</fullName>
    </recommendedName>
</protein>
<name>A0A1I4BJA2_9HYPH</name>
<dbReference type="Proteomes" id="UP000198804">
    <property type="component" value="Unassembled WGS sequence"/>
</dbReference>
<dbReference type="STRING" id="414703.SAMN04488125_103230"/>
<keyword evidence="2" id="KW-1185">Reference proteome</keyword>
<dbReference type="OrthoDB" id="5449792at2"/>
<dbReference type="EMBL" id="FOSV01000003">
    <property type="protein sequence ID" value="SFK68865.1"/>
    <property type="molecule type" value="Genomic_DNA"/>
</dbReference>
<proteinExistence type="predicted"/>
<sequence length="263" mass="29313">MLLDLLRYVATPAPAAQRRLGYLRDSIWLQSRARRCRAAWAPHLAASRAVIKEAIRTCERRETAVVLGSGLLDDVPLDELRKHFRRVVLVDAVHPLATRRAVRDCPNVELLTQDLSGAMALLTGAAPELDPRLPPVCAEGETGLVISANLLSQLPIRPVARLEGSRRPIGTWTRDDGDAFGRRIVEGHLTALAALSAKVCLLTDLDEEEADREGRVQARHDLLYGVRLAKPDRSWIWELAPFGEAARGRRLLHRVAGFWDWRA</sequence>
<reference evidence="2" key="1">
    <citation type="submission" date="2016-10" db="EMBL/GenBank/DDBJ databases">
        <authorList>
            <person name="Varghese N."/>
            <person name="Submissions S."/>
        </authorList>
    </citation>
    <scope>NUCLEOTIDE SEQUENCE [LARGE SCALE GENOMIC DNA]</scope>
    <source>
        <strain evidence="2">CGMCC 1.6474</strain>
    </source>
</reference>
<accession>A0A1I4BJA2</accession>
<evidence type="ECO:0008006" key="3">
    <source>
        <dbReference type="Google" id="ProtNLM"/>
    </source>
</evidence>
<organism evidence="1 2">
    <name type="scientific">Methylorubrum salsuginis</name>
    <dbReference type="NCBI Taxonomy" id="414703"/>
    <lineage>
        <taxon>Bacteria</taxon>
        <taxon>Pseudomonadati</taxon>
        <taxon>Pseudomonadota</taxon>
        <taxon>Alphaproteobacteria</taxon>
        <taxon>Hyphomicrobiales</taxon>
        <taxon>Methylobacteriaceae</taxon>
        <taxon>Methylorubrum</taxon>
    </lineage>
</organism>
<evidence type="ECO:0000313" key="2">
    <source>
        <dbReference type="Proteomes" id="UP000198804"/>
    </source>
</evidence>
<gene>
    <name evidence="1" type="ORF">SAMN04488125_103230</name>
</gene>
<dbReference type="RefSeq" id="WP_091943122.1">
    <property type="nucleotide sequence ID" value="NZ_FOSV01000003.1"/>
</dbReference>